<dbReference type="EnsemblPlants" id="KQK98607">
    <property type="protein sequence ID" value="KQK98607"/>
    <property type="gene ID" value="SETIT_013014mg"/>
</dbReference>
<dbReference type="Gramene" id="KQK98607">
    <property type="protein sequence ID" value="KQK98607"/>
    <property type="gene ID" value="SETIT_013014mg"/>
</dbReference>
<dbReference type="EMBL" id="AGNK02004486">
    <property type="status" value="NOT_ANNOTATED_CDS"/>
    <property type="molecule type" value="Genomic_DNA"/>
</dbReference>
<reference evidence="2" key="1">
    <citation type="journal article" date="2012" name="Nat. Biotechnol.">
        <title>Reference genome sequence of the model plant Setaria.</title>
        <authorList>
            <person name="Bennetzen J.L."/>
            <person name="Schmutz J."/>
            <person name="Wang H."/>
            <person name="Percifield R."/>
            <person name="Hawkins J."/>
            <person name="Pontaroli A.C."/>
            <person name="Estep M."/>
            <person name="Feng L."/>
            <person name="Vaughn J.N."/>
            <person name="Grimwood J."/>
            <person name="Jenkins J."/>
            <person name="Barry K."/>
            <person name="Lindquist E."/>
            <person name="Hellsten U."/>
            <person name="Deshpande S."/>
            <person name="Wang X."/>
            <person name="Wu X."/>
            <person name="Mitros T."/>
            <person name="Triplett J."/>
            <person name="Yang X."/>
            <person name="Ye C.Y."/>
            <person name="Mauro-Herrera M."/>
            <person name="Wang L."/>
            <person name="Li P."/>
            <person name="Sharma M."/>
            <person name="Sharma R."/>
            <person name="Ronald P.C."/>
            <person name="Panaud O."/>
            <person name="Kellogg E.A."/>
            <person name="Brutnell T.P."/>
            <person name="Doust A.N."/>
            <person name="Tuskan G.A."/>
            <person name="Rokhsar D."/>
            <person name="Devos K.M."/>
        </authorList>
    </citation>
    <scope>NUCLEOTIDE SEQUENCE [LARGE SCALE GENOMIC DNA]</scope>
    <source>
        <strain evidence="2">cv. Yugu1</strain>
    </source>
</reference>
<evidence type="ECO:0000313" key="1">
    <source>
        <dbReference type="EnsemblPlants" id="KQK98607"/>
    </source>
</evidence>
<evidence type="ECO:0000313" key="2">
    <source>
        <dbReference type="Proteomes" id="UP000004995"/>
    </source>
</evidence>
<organism evidence="1 2">
    <name type="scientific">Setaria italica</name>
    <name type="common">Foxtail millet</name>
    <name type="synonym">Panicum italicum</name>
    <dbReference type="NCBI Taxonomy" id="4555"/>
    <lineage>
        <taxon>Eukaryota</taxon>
        <taxon>Viridiplantae</taxon>
        <taxon>Streptophyta</taxon>
        <taxon>Embryophyta</taxon>
        <taxon>Tracheophyta</taxon>
        <taxon>Spermatophyta</taxon>
        <taxon>Magnoliopsida</taxon>
        <taxon>Liliopsida</taxon>
        <taxon>Poales</taxon>
        <taxon>Poaceae</taxon>
        <taxon>PACMAD clade</taxon>
        <taxon>Panicoideae</taxon>
        <taxon>Panicodae</taxon>
        <taxon>Paniceae</taxon>
        <taxon>Cenchrinae</taxon>
        <taxon>Setaria</taxon>
    </lineage>
</organism>
<dbReference type="HOGENOM" id="CLU_3192311_0_0_1"/>
<sequence length="46" mass="5163">MMSCVPATATGAPLPRCLPMAREAGGYSHCCRLFDRIWYFCLFFGD</sequence>
<dbReference type="Proteomes" id="UP000004995">
    <property type="component" value="Unassembled WGS sequence"/>
</dbReference>
<proteinExistence type="predicted"/>
<reference evidence="1" key="2">
    <citation type="submission" date="2018-08" db="UniProtKB">
        <authorList>
            <consortium name="EnsemblPlants"/>
        </authorList>
    </citation>
    <scope>IDENTIFICATION</scope>
    <source>
        <strain evidence="1">Yugu1</strain>
    </source>
</reference>
<dbReference type="InParanoid" id="K3YFJ6"/>
<keyword evidence="2" id="KW-1185">Reference proteome</keyword>
<dbReference type="AlphaFoldDB" id="K3YFJ6"/>
<accession>K3YFJ6</accession>
<protein>
    <submittedName>
        <fullName evidence="1">Uncharacterized protein</fullName>
    </submittedName>
</protein>
<name>K3YFJ6_SETIT</name>